<evidence type="ECO:0000256" key="4">
    <source>
        <dbReference type="HAMAP-Rule" id="MF_01326"/>
    </source>
</evidence>
<dbReference type="InterPro" id="IPR008991">
    <property type="entry name" value="Translation_prot_SH3-like_sf"/>
</dbReference>
<evidence type="ECO:0000256" key="1">
    <source>
        <dbReference type="ARBA" id="ARBA00010618"/>
    </source>
</evidence>
<comment type="function">
    <text evidence="4">One of two assembly initiator proteins, it binds directly to the 5'-end of the 23S rRNA, where it nucleates assembly of the 50S subunit.</text>
</comment>
<organism evidence="7 8">
    <name type="scientific">Methermicoccus shengliensis</name>
    <dbReference type="NCBI Taxonomy" id="660064"/>
    <lineage>
        <taxon>Archaea</taxon>
        <taxon>Methanobacteriati</taxon>
        <taxon>Methanobacteriota</taxon>
        <taxon>Stenosarchaea group</taxon>
        <taxon>Methanomicrobia</taxon>
        <taxon>Methanosarcinales</taxon>
        <taxon>Methermicoccaceae</taxon>
        <taxon>Methermicoccus</taxon>
    </lineage>
</organism>
<dbReference type="GO" id="GO:0003735">
    <property type="term" value="F:structural constituent of ribosome"/>
    <property type="evidence" value="ECO:0007669"/>
    <property type="project" value="UniProtKB-UniRule"/>
</dbReference>
<evidence type="ECO:0000256" key="2">
    <source>
        <dbReference type="ARBA" id="ARBA00022980"/>
    </source>
</evidence>
<reference evidence="7" key="1">
    <citation type="journal article" date="2020" name="bioRxiv">
        <title>A rank-normalized archaeal taxonomy based on genome phylogeny resolves widespread incomplete and uneven classifications.</title>
        <authorList>
            <person name="Rinke C."/>
            <person name="Chuvochina M."/>
            <person name="Mussig A.J."/>
            <person name="Chaumeil P.-A."/>
            <person name="Waite D.W."/>
            <person name="Whitman W.B."/>
            <person name="Parks D.H."/>
            <person name="Hugenholtz P."/>
        </authorList>
    </citation>
    <scope>NUCLEOTIDE SEQUENCE</scope>
    <source>
        <strain evidence="7">UBA12518</strain>
    </source>
</reference>
<keyword evidence="3 4" id="KW-0687">Ribonucleoprotein</keyword>
<comment type="caution">
    <text evidence="7">The sequence shown here is derived from an EMBL/GenBank/DDBJ whole genome shotgun (WGS) entry which is preliminary data.</text>
</comment>
<dbReference type="CDD" id="cd06089">
    <property type="entry name" value="KOW_RPL26"/>
    <property type="match status" value="1"/>
</dbReference>
<sequence>MRSSKPSKQRKFRARAPHHTRRKFLSAHLSEELRKEYGRRSVPVRVGDTVRVLRGDFKGTEAKVEAVDYKNITIVVDGVSVLKADGTEVPRPIHPSNVIITKLDLSDERRLGGRA</sequence>
<name>A0A832RW60_9EURY</name>
<evidence type="ECO:0000256" key="5">
    <source>
        <dbReference type="SAM" id="MobiDB-lite"/>
    </source>
</evidence>
<gene>
    <name evidence="4" type="primary">rpl24</name>
    <name evidence="7" type="ORF">HA299_01920</name>
</gene>
<dbReference type="SUPFAM" id="SSF50104">
    <property type="entry name" value="Translation proteins SH3-like domain"/>
    <property type="match status" value="1"/>
</dbReference>
<dbReference type="Proteomes" id="UP000600363">
    <property type="component" value="Unassembled WGS sequence"/>
</dbReference>
<dbReference type="GO" id="GO:0006412">
    <property type="term" value="P:translation"/>
    <property type="evidence" value="ECO:0007669"/>
    <property type="project" value="UniProtKB-UniRule"/>
</dbReference>
<dbReference type="AlphaFoldDB" id="A0A832RW60"/>
<proteinExistence type="inferred from homology"/>
<dbReference type="Pfam" id="PF16906">
    <property type="entry name" value="Ribosomal_L26"/>
    <property type="match status" value="1"/>
</dbReference>
<feature type="domain" description="KOW" evidence="6">
    <location>
        <begin position="43"/>
        <end position="70"/>
    </location>
</feature>
<dbReference type="HAMAP" id="MF_01326_A">
    <property type="entry name" value="Ribosomal_uL24_A"/>
    <property type="match status" value="1"/>
</dbReference>
<dbReference type="GO" id="GO:0015934">
    <property type="term" value="C:large ribosomal subunit"/>
    <property type="evidence" value="ECO:0007669"/>
    <property type="project" value="UniProtKB-UniRule"/>
</dbReference>
<dbReference type="NCBIfam" id="TIGR01080">
    <property type="entry name" value="rplX_A_E"/>
    <property type="match status" value="1"/>
</dbReference>
<dbReference type="InterPro" id="IPR005824">
    <property type="entry name" value="KOW"/>
</dbReference>
<dbReference type="PROSITE" id="PS01108">
    <property type="entry name" value="RIBOSOMAL_L24"/>
    <property type="match status" value="1"/>
</dbReference>
<dbReference type="GO" id="GO:0019843">
    <property type="term" value="F:rRNA binding"/>
    <property type="evidence" value="ECO:0007669"/>
    <property type="project" value="UniProtKB-UniRule"/>
</dbReference>
<dbReference type="EMBL" id="DUIH01000009">
    <property type="protein sequence ID" value="HIH69368.1"/>
    <property type="molecule type" value="Genomic_DNA"/>
</dbReference>
<feature type="region of interest" description="Disordered" evidence="5">
    <location>
        <begin position="1"/>
        <end position="20"/>
    </location>
</feature>
<evidence type="ECO:0000256" key="3">
    <source>
        <dbReference type="ARBA" id="ARBA00023274"/>
    </source>
</evidence>
<dbReference type="Pfam" id="PF00467">
    <property type="entry name" value="KOW"/>
    <property type="match status" value="1"/>
</dbReference>
<keyword evidence="4" id="KW-0694">RNA-binding</keyword>
<comment type="subunit">
    <text evidence="4">Part of the 50S ribosomal subunit.</text>
</comment>
<keyword evidence="4" id="KW-0699">rRNA-binding</keyword>
<dbReference type="InterPro" id="IPR014722">
    <property type="entry name" value="Rib_uL2_dom2"/>
</dbReference>
<evidence type="ECO:0000259" key="6">
    <source>
        <dbReference type="SMART" id="SM00739"/>
    </source>
</evidence>
<protein>
    <recommendedName>
        <fullName evidence="4">Large ribosomal subunit protein uL24</fullName>
    </recommendedName>
</protein>
<dbReference type="InterPro" id="IPR005756">
    <property type="entry name" value="Ribosomal_uL24_euk/arc"/>
</dbReference>
<accession>A0A832RW60</accession>
<evidence type="ECO:0000313" key="8">
    <source>
        <dbReference type="Proteomes" id="UP000600363"/>
    </source>
</evidence>
<dbReference type="InterPro" id="IPR041988">
    <property type="entry name" value="Ribosomal_uL24_KOW"/>
</dbReference>
<comment type="function">
    <text evidence="4">Located at the polypeptide exit tunnel on the outside of the subunit.</text>
</comment>
<comment type="similarity">
    <text evidence="1 4">Belongs to the universal ribosomal protein uL24 family.</text>
</comment>
<dbReference type="InterPro" id="IPR005825">
    <property type="entry name" value="Ribosomal_uL24_CS"/>
</dbReference>
<dbReference type="Gene3D" id="2.30.30.30">
    <property type="match status" value="1"/>
</dbReference>
<keyword evidence="2 4" id="KW-0689">Ribosomal protein</keyword>
<dbReference type="SMART" id="SM00739">
    <property type="entry name" value="KOW"/>
    <property type="match status" value="1"/>
</dbReference>
<evidence type="ECO:0000313" key="7">
    <source>
        <dbReference type="EMBL" id="HIH69368.1"/>
    </source>
</evidence>
<dbReference type="PANTHER" id="PTHR11143">
    <property type="entry name" value="60S RIBOSOMAL PROTEIN L26 FAMILY MEMBER"/>
    <property type="match status" value="1"/>
</dbReference>